<dbReference type="Proteomes" id="UP000249057">
    <property type="component" value="Unassembled WGS sequence"/>
</dbReference>
<accession>A0ACD1FZS7</accession>
<reference evidence="1" key="1">
    <citation type="submission" date="2018-02" db="EMBL/GenBank/DDBJ databases">
        <title>The genomes of Aspergillus section Nigri reveals drivers in fungal speciation.</title>
        <authorList>
            <consortium name="DOE Joint Genome Institute"/>
            <person name="Vesth T.C."/>
            <person name="Nybo J."/>
            <person name="Theobald S."/>
            <person name="Brandl J."/>
            <person name="Frisvad J.C."/>
            <person name="Nielsen K.F."/>
            <person name="Lyhne E.K."/>
            <person name="Kogle M.E."/>
            <person name="Kuo A."/>
            <person name="Riley R."/>
            <person name="Clum A."/>
            <person name="Nolan M."/>
            <person name="Lipzen A."/>
            <person name="Salamov A."/>
            <person name="Henrissat B."/>
            <person name="Wiebenga A."/>
            <person name="De vries R.P."/>
            <person name="Grigoriev I.V."/>
            <person name="Mortensen U.H."/>
            <person name="Andersen M.R."/>
            <person name="Baker S.E."/>
        </authorList>
    </citation>
    <scope>NUCLEOTIDE SEQUENCE</scope>
    <source>
        <strain evidence="1">CBS 621.78</strain>
    </source>
</reference>
<evidence type="ECO:0000313" key="2">
    <source>
        <dbReference type="Proteomes" id="UP000249057"/>
    </source>
</evidence>
<name>A0ACD1FZS7_9EURO</name>
<evidence type="ECO:0000313" key="1">
    <source>
        <dbReference type="EMBL" id="RAH42438.1"/>
    </source>
</evidence>
<protein>
    <submittedName>
        <fullName evidence="1">Uncharacterized protein</fullName>
    </submittedName>
</protein>
<proteinExistence type="predicted"/>
<sequence>MPDSPRLRHGIPASPENAEPSTLQDSSPYVSVSAIRERPCANPFSPTLFKQDAKLVSGYTISTLIKLYSGCCICIVEAGYSTNQSVAKNLHILTNRTVVHERSTRLLYQTNGISWGFTGTTDRIADPGPPDPIKCRSKPDQEISKPPRPYPSAELNSPSGGRRIRRIPPRPFTLPRYLISGHLGGRGLMPVFSHRS</sequence>
<keyword evidence="2" id="KW-1185">Reference proteome</keyword>
<gene>
    <name evidence="1" type="ORF">BO95DRAFT_235776</name>
</gene>
<organism evidence="1 2">
    <name type="scientific">Aspergillus brunneoviolaceus CBS 621.78</name>
    <dbReference type="NCBI Taxonomy" id="1450534"/>
    <lineage>
        <taxon>Eukaryota</taxon>
        <taxon>Fungi</taxon>
        <taxon>Dikarya</taxon>
        <taxon>Ascomycota</taxon>
        <taxon>Pezizomycotina</taxon>
        <taxon>Eurotiomycetes</taxon>
        <taxon>Eurotiomycetidae</taxon>
        <taxon>Eurotiales</taxon>
        <taxon>Aspergillaceae</taxon>
        <taxon>Aspergillus</taxon>
        <taxon>Aspergillus subgen. Circumdati</taxon>
    </lineage>
</organism>
<dbReference type="EMBL" id="KZ825374">
    <property type="protein sequence ID" value="RAH42438.1"/>
    <property type="molecule type" value="Genomic_DNA"/>
</dbReference>